<dbReference type="PROSITE" id="PS00028">
    <property type="entry name" value="ZINC_FINGER_C2H2_1"/>
    <property type="match status" value="1"/>
</dbReference>
<keyword evidence="1" id="KW-0479">Metal-binding</keyword>
<feature type="compositionally biased region" description="Acidic residues" evidence="6">
    <location>
        <begin position="512"/>
        <end position="528"/>
    </location>
</feature>
<evidence type="ECO:0000256" key="6">
    <source>
        <dbReference type="SAM" id="MobiDB-lite"/>
    </source>
</evidence>
<evidence type="ECO:0000313" key="9">
    <source>
        <dbReference type="Proteomes" id="UP000285146"/>
    </source>
</evidence>
<proteinExistence type="predicted"/>
<dbReference type="InParanoid" id="A0A423XEC8"/>
<accession>A0A423XEC8</accession>
<evidence type="ECO:0000256" key="1">
    <source>
        <dbReference type="ARBA" id="ARBA00022723"/>
    </source>
</evidence>
<evidence type="ECO:0000256" key="5">
    <source>
        <dbReference type="PROSITE-ProRule" id="PRU00042"/>
    </source>
</evidence>
<dbReference type="PANTHER" id="PTHR19818">
    <property type="entry name" value="ZINC FINGER PROTEIN ZIC AND GLI"/>
    <property type="match status" value="1"/>
</dbReference>
<feature type="domain" description="C2H2-type" evidence="7">
    <location>
        <begin position="39"/>
        <end position="61"/>
    </location>
</feature>
<dbReference type="GO" id="GO:0005634">
    <property type="term" value="C:nucleus"/>
    <property type="evidence" value="ECO:0007669"/>
    <property type="project" value="UniProtKB-ARBA"/>
</dbReference>
<feature type="compositionally biased region" description="Low complexity" evidence="6">
    <location>
        <begin position="719"/>
        <end position="742"/>
    </location>
</feature>
<feature type="region of interest" description="Disordered" evidence="6">
    <location>
        <begin position="315"/>
        <end position="385"/>
    </location>
</feature>
<dbReference type="EMBL" id="LKEB01000014">
    <property type="protein sequence ID" value="ROW14456.1"/>
    <property type="molecule type" value="Genomic_DNA"/>
</dbReference>
<dbReference type="Proteomes" id="UP000285146">
    <property type="component" value="Unassembled WGS sequence"/>
</dbReference>
<dbReference type="SUPFAM" id="SSF57667">
    <property type="entry name" value="beta-beta-alpha zinc fingers"/>
    <property type="match status" value="1"/>
</dbReference>
<evidence type="ECO:0000259" key="7">
    <source>
        <dbReference type="PROSITE" id="PS50157"/>
    </source>
</evidence>
<sequence>MNPLFAPIPQAHGGLVAPDHLANFEASPALDFEGLEGPQVCQQCGKQFARTCDLNKHLKTHIRPFKCPVEDCKYHLFGWPTEKELDRHYNDKHSREPRVYSCLWQDCNYTSKRESNCKQHMEKTHGYNYVRSRPSNKEEETSKELGNSLEPSHLVTYPKGNLTIRTVPGLTLSPSEPCLSAPQRSTTPGGLNGTLPYGADVYDPWASPVTMSRDTEGMLESLTPAYAAETHMSSSDAEWLKIPVDPRLYNTSLLGNHTLGESSTPQATPQRGELLRALPHLVTPKTSPVVKTQIMTPLSEPSPAFVQQPYYDEEGATPQDAETDFGRGTSTSWALRSGNTGRLAQPKRQVRFSNEPDDDSERDGEPPRKRARAPGSYDDDLGDRRMPCPFRVANPEIYDLNHDPKYLSCHTEHTNISTVVRHLGRPAHSLDVDNGRQSISSFNVADNEHGHPAAGLCKKCWRAFSDPVAFENHFNINAKCENVSRSKREKFDILLNTFCRTDPNRRQRSVNDDSEAGESQDSDGEAEDVSVRSNRTMGDGPVRRSEFLALVARVQELERAVSQGMSQATPRIMPVQTDALVSSSMGAGIQPSRPYGHYTFNTGAGPSTSRPAGLQGGIGGIGPGTVHYANMAGFGQDTARIVPDFNPSVVPRSGGMPSNHGPQSVTVTAHHSDSPAESSTGSSTYRGAPTGRVTNVAAAVPARGAGRVGAGTGAGVSSGGNNNDNHNNNNTHNNTHNNNNNNNQIMTRAQAADYGHEAISQESVNTAVRNRWYQAAEASDAMLQNVSFFDAPVDDVNFRFLDMDSQ</sequence>
<gene>
    <name evidence="8" type="ORF">VPNG_03882</name>
</gene>
<evidence type="ECO:0000256" key="2">
    <source>
        <dbReference type="ARBA" id="ARBA00022737"/>
    </source>
</evidence>
<organism evidence="8 9">
    <name type="scientific">Cytospora leucostoma</name>
    <dbReference type="NCBI Taxonomy" id="1230097"/>
    <lineage>
        <taxon>Eukaryota</taxon>
        <taxon>Fungi</taxon>
        <taxon>Dikarya</taxon>
        <taxon>Ascomycota</taxon>
        <taxon>Pezizomycotina</taxon>
        <taxon>Sordariomycetes</taxon>
        <taxon>Sordariomycetidae</taxon>
        <taxon>Diaporthales</taxon>
        <taxon>Cytosporaceae</taxon>
        <taxon>Cytospora</taxon>
    </lineage>
</organism>
<dbReference type="InterPro" id="IPR013087">
    <property type="entry name" value="Znf_C2H2_type"/>
</dbReference>
<dbReference type="GO" id="GO:0000981">
    <property type="term" value="F:DNA-binding transcription factor activity, RNA polymerase II-specific"/>
    <property type="evidence" value="ECO:0007669"/>
    <property type="project" value="TreeGrafter"/>
</dbReference>
<keyword evidence="9" id="KW-1185">Reference proteome</keyword>
<evidence type="ECO:0000256" key="4">
    <source>
        <dbReference type="ARBA" id="ARBA00022833"/>
    </source>
</evidence>
<protein>
    <recommendedName>
        <fullName evidence="7">C2H2-type domain-containing protein</fullName>
    </recommendedName>
</protein>
<feature type="region of interest" description="Disordered" evidence="6">
    <location>
        <begin position="648"/>
        <end position="689"/>
    </location>
</feature>
<keyword evidence="2" id="KW-0677">Repeat</keyword>
<dbReference type="Gene3D" id="3.30.160.60">
    <property type="entry name" value="Classic Zinc Finger"/>
    <property type="match status" value="2"/>
</dbReference>
<evidence type="ECO:0000256" key="3">
    <source>
        <dbReference type="ARBA" id="ARBA00022771"/>
    </source>
</evidence>
<dbReference type="GO" id="GO:0045944">
    <property type="term" value="P:positive regulation of transcription by RNA polymerase II"/>
    <property type="evidence" value="ECO:0007669"/>
    <property type="project" value="UniProtKB-ARBA"/>
</dbReference>
<feature type="region of interest" description="Disordered" evidence="6">
    <location>
        <begin position="128"/>
        <end position="152"/>
    </location>
</feature>
<keyword evidence="4" id="KW-0862">Zinc</keyword>
<feature type="region of interest" description="Disordered" evidence="6">
    <location>
        <begin position="504"/>
        <end position="540"/>
    </location>
</feature>
<dbReference type="STRING" id="1230097.A0A423XEC8"/>
<dbReference type="PANTHER" id="PTHR19818:SF159">
    <property type="entry name" value="C2H2-TYPE DOMAIN-CONTAINING PROTEIN"/>
    <property type="match status" value="1"/>
</dbReference>
<dbReference type="GO" id="GO:0008270">
    <property type="term" value="F:zinc ion binding"/>
    <property type="evidence" value="ECO:0007669"/>
    <property type="project" value="UniProtKB-KW"/>
</dbReference>
<feature type="compositionally biased region" description="Polar residues" evidence="6">
    <location>
        <begin position="660"/>
        <end position="685"/>
    </location>
</feature>
<dbReference type="InterPro" id="IPR036236">
    <property type="entry name" value="Znf_C2H2_sf"/>
</dbReference>
<dbReference type="AlphaFoldDB" id="A0A423XEC8"/>
<dbReference type="InterPro" id="IPR050329">
    <property type="entry name" value="GLI_C2H2-zinc-finger"/>
</dbReference>
<keyword evidence="3 5" id="KW-0863">Zinc-finger</keyword>
<reference evidence="8 9" key="1">
    <citation type="submission" date="2015-09" db="EMBL/GenBank/DDBJ databases">
        <title>Host preference determinants of Valsa canker pathogens revealed by comparative genomics.</title>
        <authorList>
            <person name="Yin Z."/>
            <person name="Huang L."/>
        </authorList>
    </citation>
    <scope>NUCLEOTIDE SEQUENCE [LARGE SCALE GENOMIC DNA]</scope>
    <source>
        <strain evidence="8 9">SXYLt</strain>
    </source>
</reference>
<feature type="compositionally biased region" description="Polar residues" evidence="6">
    <location>
        <begin position="328"/>
        <end position="342"/>
    </location>
</feature>
<dbReference type="PROSITE" id="PS50157">
    <property type="entry name" value="ZINC_FINGER_C2H2_2"/>
    <property type="match status" value="1"/>
</dbReference>
<feature type="region of interest" description="Disordered" evidence="6">
    <location>
        <begin position="705"/>
        <end position="742"/>
    </location>
</feature>
<comment type="caution">
    <text evidence="8">The sequence shown here is derived from an EMBL/GenBank/DDBJ whole genome shotgun (WGS) entry which is preliminary data.</text>
</comment>
<dbReference type="OrthoDB" id="9368434at2759"/>
<feature type="compositionally biased region" description="Gly residues" evidence="6">
    <location>
        <begin position="706"/>
        <end position="718"/>
    </location>
</feature>
<dbReference type="SMART" id="SM00355">
    <property type="entry name" value="ZnF_C2H2"/>
    <property type="match status" value="3"/>
</dbReference>
<name>A0A423XEC8_9PEZI</name>
<dbReference type="GO" id="GO:0000978">
    <property type="term" value="F:RNA polymerase II cis-regulatory region sequence-specific DNA binding"/>
    <property type="evidence" value="ECO:0007669"/>
    <property type="project" value="TreeGrafter"/>
</dbReference>
<evidence type="ECO:0000313" key="8">
    <source>
        <dbReference type="EMBL" id="ROW14456.1"/>
    </source>
</evidence>